<dbReference type="Pfam" id="PF23559">
    <property type="entry name" value="WHD_DRP"/>
    <property type="match status" value="1"/>
</dbReference>
<evidence type="ECO:0000256" key="4">
    <source>
        <dbReference type="ARBA" id="ARBA00022692"/>
    </source>
</evidence>
<dbReference type="Pfam" id="PF23598">
    <property type="entry name" value="LRR_14"/>
    <property type="match status" value="1"/>
</dbReference>
<dbReference type="GO" id="GO:0005886">
    <property type="term" value="C:plasma membrane"/>
    <property type="evidence" value="ECO:0007669"/>
    <property type="project" value="UniProtKB-SubCell"/>
</dbReference>
<keyword evidence="4" id="KW-0812">Transmembrane</keyword>
<dbReference type="Gene3D" id="1.10.10.10">
    <property type="entry name" value="Winged helix-like DNA-binding domain superfamily/Winged helix DNA-binding domain"/>
    <property type="match status" value="1"/>
</dbReference>
<dbReference type="GO" id="GO:0005524">
    <property type="term" value="F:ATP binding"/>
    <property type="evidence" value="ECO:0007669"/>
    <property type="project" value="UniProtKB-UniRule"/>
</dbReference>
<accession>A0A811QMP6</accession>
<dbReference type="Pfam" id="PF25019">
    <property type="entry name" value="LRR_R13L1-DRL21"/>
    <property type="match status" value="1"/>
</dbReference>
<evidence type="ECO:0000256" key="1">
    <source>
        <dbReference type="ARBA" id="ARBA00004162"/>
    </source>
</evidence>
<comment type="subcellular location">
    <subcellularLocation>
        <location evidence="1">Cell membrane</location>
        <topology evidence="1">Single-pass membrane protein</topology>
    </subcellularLocation>
</comment>
<dbReference type="InterPro" id="IPR001611">
    <property type="entry name" value="Leu-rich_rpt"/>
</dbReference>
<reference evidence="11" key="1">
    <citation type="submission" date="2020-10" db="EMBL/GenBank/DDBJ databases">
        <authorList>
            <person name="Han B."/>
            <person name="Lu T."/>
            <person name="Zhao Q."/>
            <person name="Huang X."/>
            <person name="Zhao Y."/>
        </authorList>
    </citation>
    <scope>NUCLEOTIDE SEQUENCE</scope>
</reference>
<dbReference type="InterPro" id="IPR001245">
    <property type="entry name" value="Ser-Thr/Tyr_kinase_cat_dom"/>
</dbReference>
<dbReference type="SUPFAM" id="SSF52058">
    <property type="entry name" value="L domain-like"/>
    <property type="match status" value="1"/>
</dbReference>
<dbReference type="InterPro" id="IPR055414">
    <property type="entry name" value="LRR_R13L4/SHOC2-like"/>
</dbReference>
<dbReference type="AlphaFoldDB" id="A0A811QMP6"/>
<sequence>MEPEELTFQEIKEITDGFAQELGRGSFGVVYKGLTKTGKDVAVKLLLNHINIDYKQFHNEFNSLAMLQHPNIVQLLGYCYETKRKPMKYNGRQLIVEETHRVLCLEYLHNGSLRKYLSDVAEDFIIGRTDEKKKIIDSLIEAMTEKIIILPIYGIGGIGKTTFARLIYNDANFRFYSQVWVHVSPIFDLKKIGDSIISQLPEKQRQTKKNLIVLDDLWEDNPFLLEDLKVMLNLGDSINTIVLVTTCSEHVAEKICTNIKPYKIKHLTNDMCWEIIKQRSAFETRDDKKYLTSIGKDIALKCGGVALAAQSVGFMLRSMKSSQWMEVKNNNIWKESISDDASLQNQVLASLKLTYSYMDSCLKPCFTYCAMFPKGQKIHKDDLIQQWISLGFIKPTEIHSIMELCEKYVVQLLGLSFLQHSMSAPTYEGAYREKQDTLFTMHDLVHDLAVLLLGDEIMDQRQQGNTLSSSCRYALVTDSSKPLELCLSSCARLTALRFIDCRRTELCGSAFAPANFLRVLDLRECHIQKLPESIGQLQQLSYLKAPEIQDQLIPDCITQLSKLNYLYISGSEISALPESIGEMAGHVHLDISFCSEIEQLPLSFRNLENLVHLDLSHCSLITGVSESLGSLRRLQHLDLRWCTSIGEELPGALGSLTELQYLNLSHCSYLDVPDAEVLGNLNKLKYLNLSSAASPLRRLPESLGSFTELEYLNLSGCRQLEELPASFGKLCSLTKATRELQILSGSHEQAHRTTLFKFIKFGVFLWKPVNEDPTVLEISSLENVKSVEEAKTVKLLEKRMIYDLKFEWTRDAKRFVEDIEVLTELVPPCNVQSFFLQGYNSLTFPSWMMGITSYLPQLSYVSLKELPWCSALPPLDEESGGHLQTQSDKAVDQHLREKIQRLTKLVIQHVIRDAKPSRMSMRCTEAEGRHLVKRKKAPYDAGHITVESSATNPWEMQPAVAIARLPECEHAYNLVGEPGGVRTW</sequence>
<dbReference type="InterPro" id="IPR036388">
    <property type="entry name" value="WH-like_DNA-bd_sf"/>
</dbReference>
<name>A0A811QMP6_9POAL</name>
<dbReference type="EMBL" id="CAJGYO010000010">
    <property type="protein sequence ID" value="CAD6257254.1"/>
    <property type="molecule type" value="Genomic_DNA"/>
</dbReference>
<keyword evidence="7" id="KW-1133">Transmembrane helix</keyword>
<dbReference type="SUPFAM" id="SSF52540">
    <property type="entry name" value="P-loop containing nucleoside triphosphate hydrolases"/>
    <property type="match status" value="1"/>
</dbReference>
<organism evidence="11 12">
    <name type="scientific">Miscanthus lutarioriparius</name>
    <dbReference type="NCBI Taxonomy" id="422564"/>
    <lineage>
        <taxon>Eukaryota</taxon>
        <taxon>Viridiplantae</taxon>
        <taxon>Streptophyta</taxon>
        <taxon>Embryophyta</taxon>
        <taxon>Tracheophyta</taxon>
        <taxon>Spermatophyta</taxon>
        <taxon>Magnoliopsida</taxon>
        <taxon>Liliopsida</taxon>
        <taxon>Poales</taxon>
        <taxon>Poaceae</taxon>
        <taxon>PACMAD clade</taxon>
        <taxon>Panicoideae</taxon>
        <taxon>Andropogonodae</taxon>
        <taxon>Andropogoneae</taxon>
        <taxon>Saccharinae</taxon>
        <taxon>Miscanthus</taxon>
    </lineage>
</organism>
<dbReference type="InterPro" id="IPR042197">
    <property type="entry name" value="Apaf_helical"/>
</dbReference>
<dbReference type="PROSITE" id="PS00107">
    <property type="entry name" value="PROTEIN_KINASE_ATP"/>
    <property type="match status" value="1"/>
</dbReference>
<keyword evidence="9" id="KW-0067">ATP-binding</keyword>
<dbReference type="GO" id="GO:0009626">
    <property type="term" value="P:plant-type hypersensitive response"/>
    <property type="evidence" value="ECO:0007669"/>
    <property type="project" value="UniProtKB-ARBA"/>
</dbReference>
<dbReference type="PANTHER" id="PTHR36766">
    <property type="entry name" value="PLANT BROAD-SPECTRUM MILDEW RESISTANCE PROTEIN RPW8"/>
    <property type="match status" value="1"/>
</dbReference>
<evidence type="ECO:0000256" key="9">
    <source>
        <dbReference type="PROSITE-ProRule" id="PRU10141"/>
    </source>
</evidence>
<keyword evidence="3" id="KW-0433">Leucine-rich repeat</keyword>
<dbReference type="PROSITE" id="PS50011">
    <property type="entry name" value="PROTEIN_KINASE_DOM"/>
    <property type="match status" value="1"/>
</dbReference>
<gene>
    <name evidence="11" type="ORF">NCGR_LOCUS40744</name>
</gene>
<feature type="binding site" evidence="9">
    <location>
        <position position="44"/>
    </location>
    <ligand>
        <name>ATP</name>
        <dbReference type="ChEBI" id="CHEBI:30616"/>
    </ligand>
</feature>
<dbReference type="InterPro" id="IPR017441">
    <property type="entry name" value="Protein_kinase_ATP_BS"/>
</dbReference>
<keyword evidence="5" id="KW-0677">Repeat</keyword>
<dbReference type="Proteomes" id="UP000604825">
    <property type="component" value="Unassembled WGS sequence"/>
</dbReference>
<dbReference type="Gene3D" id="3.80.10.10">
    <property type="entry name" value="Ribonuclease Inhibitor"/>
    <property type="match status" value="2"/>
</dbReference>
<keyword evidence="9" id="KW-0547">Nucleotide-binding</keyword>
<dbReference type="GO" id="GO:0042742">
    <property type="term" value="P:defense response to bacterium"/>
    <property type="evidence" value="ECO:0007669"/>
    <property type="project" value="UniProtKB-ARBA"/>
</dbReference>
<dbReference type="InterPro" id="IPR056789">
    <property type="entry name" value="LRR_R13L1-DRL21"/>
</dbReference>
<dbReference type="GO" id="GO:0043531">
    <property type="term" value="F:ADP binding"/>
    <property type="evidence" value="ECO:0007669"/>
    <property type="project" value="InterPro"/>
</dbReference>
<comment type="similarity">
    <text evidence="2">Belongs to the protein kinase superfamily. TKL Ser/Thr protein kinase family. ROCO subfamily.</text>
</comment>
<dbReference type="GO" id="GO:0002758">
    <property type="term" value="P:innate immune response-activating signaling pathway"/>
    <property type="evidence" value="ECO:0007669"/>
    <property type="project" value="UniProtKB-ARBA"/>
</dbReference>
<dbReference type="FunFam" id="1.10.10.10:FF:000322">
    <property type="entry name" value="Probable disease resistance protein At1g63360"/>
    <property type="match status" value="1"/>
</dbReference>
<keyword evidence="8" id="KW-0472">Membrane</keyword>
<dbReference type="InterPro" id="IPR027417">
    <property type="entry name" value="P-loop_NTPase"/>
</dbReference>
<evidence type="ECO:0000256" key="5">
    <source>
        <dbReference type="ARBA" id="ARBA00022737"/>
    </source>
</evidence>
<dbReference type="InterPro" id="IPR000719">
    <property type="entry name" value="Prot_kinase_dom"/>
</dbReference>
<dbReference type="Pfam" id="PF00560">
    <property type="entry name" value="LRR_1"/>
    <property type="match status" value="2"/>
</dbReference>
<evidence type="ECO:0000256" key="8">
    <source>
        <dbReference type="ARBA" id="ARBA00023136"/>
    </source>
</evidence>
<evidence type="ECO:0000256" key="3">
    <source>
        <dbReference type="ARBA" id="ARBA00022614"/>
    </source>
</evidence>
<evidence type="ECO:0000259" key="10">
    <source>
        <dbReference type="PROSITE" id="PS50011"/>
    </source>
</evidence>
<dbReference type="InterPro" id="IPR058922">
    <property type="entry name" value="WHD_DRP"/>
</dbReference>
<dbReference type="Gene3D" id="3.40.50.300">
    <property type="entry name" value="P-loop containing nucleotide triphosphate hydrolases"/>
    <property type="match status" value="1"/>
</dbReference>
<evidence type="ECO:0000313" key="11">
    <source>
        <dbReference type="EMBL" id="CAD6257254.1"/>
    </source>
</evidence>
<evidence type="ECO:0000256" key="7">
    <source>
        <dbReference type="ARBA" id="ARBA00022989"/>
    </source>
</evidence>
<dbReference type="Pfam" id="PF00931">
    <property type="entry name" value="NB-ARC"/>
    <property type="match status" value="1"/>
</dbReference>
<keyword evidence="6" id="KW-0611">Plant defense</keyword>
<feature type="domain" description="Protein kinase" evidence="10">
    <location>
        <begin position="16"/>
        <end position="358"/>
    </location>
</feature>
<dbReference type="InterPro" id="IPR032675">
    <property type="entry name" value="LRR_dom_sf"/>
</dbReference>
<dbReference type="InterPro" id="IPR011009">
    <property type="entry name" value="Kinase-like_dom_sf"/>
</dbReference>
<comment type="caution">
    <text evidence="11">The sequence shown here is derived from an EMBL/GenBank/DDBJ whole genome shotgun (WGS) entry which is preliminary data.</text>
</comment>
<evidence type="ECO:0000256" key="6">
    <source>
        <dbReference type="ARBA" id="ARBA00022821"/>
    </source>
</evidence>
<dbReference type="SUPFAM" id="SSF56112">
    <property type="entry name" value="Protein kinase-like (PK-like)"/>
    <property type="match status" value="1"/>
</dbReference>
<dbReference type="PANTHER" id="PTHR36766:SF73">
    <property type="entry name" value="NB-ARC DOMAIN-CONTAINING PROTEIN"/>
    <property type="match status" value="1"/>
</dbReference>
<proteinExistence type="inferred from homology"/>
<keyword evidence="12" id="KW-1185">Reference proteome</keyword>
<dbReference type="GO" id="GO:0004672">
    <property type="term" value="F:protein kinase activity"/>
    <property type="evidence" value="ECO:0007669"/>
    <property type="project" value="InterPro"/>
</dbReference>
<evidence type="ECO:0000256" key="2">
    <source>
        <dbReference type="ARBA" id="ARBA00008171"/>
    </source>
</evidence>
<evidence type="ECO:0000313" key="12">
    <source>
        <dbReference type="Proteomes" id="UP000604825"/>
    </source>
</evidence>
<dbReference type="Pfam" id="PF07714">
    <property type="entry name" value="PK_Tyr_Ser-Thr"/>
    <property type="match status" value="1"/>
</dbReference>
<dbReference type="PRINTS" id="PR00364">
    <property type="entry name" value="DISEASERSIST"/>
</dbReference>
<protein>
    <recommendedName>
        <fullName evidence="10">Protein kinase domain-containing protein</fullName>
    </recommendedName>
</protein>
<dbReference type="OrthoDB" id="676015at2759"/>
<dbReference type="Gene3D" id="1.10.8.430">
    <property type="entry name" value="Helical domain of apoptotic protease-activating factors"/>
    <property type="match status" value="1"/>
</dbReference>
<dbReference type="Gene3D" id="3.30.200.20">
    <property type="entry name" value="Phosphorylase Kinase, domain 1"/>
    <property type="match status" value="1"/>
</dbReference>
<dbReference type="InterPro" id="IPR002182">
    <property type="entry name" value="NB-ARC"/>
</dbReference>